<feature type="domain" description="Asl1-like glycosyl hydrolase catalytic" evidence="1">
    <location>
        <begin position="58"/>
        <end position="262"/>
    </location>
</feature>
<sequence>MAVDLSSRCDSSEFKNIVFNSGVNEQPDIIGRFQTLQSHGVSSWIGFTLDDPSPPDPTLTSNQIRMVLTEAQVQDGLSLVTSANAPDYLQLLNEPDAGFYNQPILSPQEAAATLQPFFNIATSTTYLSPAPAYPSTTWLADFFSACNGCTSMIPIVTAHIYSPDPNNAISLIQNVMSQFPDKTIWITELSPASDASQGCTLDDAGVINWMSTVVGFASQQPQIERVFWNAGEAAQGLGDGGASCKVGLTDTDGQATELLKFYLSM</sequence>
<name>A0A8H3IAB4_9LECA</name>
<evidence type="ECO:0000313" key="3">
    <source>
        <dbReference type="Proteomes" id="UP000664169"/>
    </source>
</evidence>
<dbReference type="Gene3D" id="3.20.20.80">
    <property type="entry name" value="Glycosidases"/>
    <property type="match status" value="1"/>
</dbReference>
<organism evidence="2 3">
    <name type="scientific">Gomphillus americanus</name>
    <dbReference type="NCBI Taxonomy" id="1940652"/>
    <lineage>
        <taxon>Eukaryota</taxon>
        <taxon>Fungi</taxon>
        <taxon>Dikarya</taxon>
        <taxon>Ascomycota</taxon>
        <taxon>Pezizomycotina</taxon>
        <taxon>Lecanoromycetes</taxon>
        <taxon>OSLEUM clade</taxon>
        <taxon>Ostropomycetidae</taxon>
        <taxon>Ostropales</taxon>
        <taxon>Graphidaceae</taxon>
        <taxon>Gomphilloideae</taxon>
        <taxon>Gomphillus</taxon>
    </lineage>
</organism>
<dbReference type="SUPFAM" id="SSF51445">
    <property type="entry name" value="(Trans)glycosidases"/>
    <property type="match status" value="1"/>
</dbReference>
<comment type="caution">
    <text evidence="2">The sequence shown here is derived from an EMBL/GenBank/DDBJ whole genome shotgun (WGS) entry which is preliminary data.</text>
</comment>
<dbReference type="InterPro" id="IPR053183">
    <property type="entry name" value="ASL1"/>
</dbReference>
<dbReference type="EMBL" id="CAJPDQ010000008">
    <property type="protein sequence ID" value="CAF9913330.1"/>
    <property type="molecule type" value="Genomic_DNA"/>
</dbReference>
<dbReference type="PANTHER" id="PTHR34154:SF3">
    <property type="entry name" value="ALKALI-SENSITIVE LINKAGE PROTEIN 1"/>
    <property type="match status" value="1"/>
</dbReference>
<evidence type="ECO:0000313" key="2">
    <source>
        <dbReference type="EMBL" id="CAF9913330.1"/>
    </source>
</evidence>
<evidence type="ECO:0000259" key="1">
    <source>
        <dbReference type="Pfam" id="PF11790"/>
    </source>
</evidence>
<dbReference type="AlphaFoldDB" id="A0A8H3IAB4"/>
<dbReference type="InterPro" id="IPR017853">
    <property type="entry name" value="GH"/>
</dbReference>
<reference evidence="2" key="1">
    <citation type="submission" date="2021-03" db="EMBL/GenBank/DDBJ databases">
        <authorList>
            <person name="Tagirdzhanova G."/>
        </authorList>
    </citation>
    <scope>NUCLEOTIDE SEQUENCE</scope>
</reference>
<accession>A0A8H3IAB4</accession>
<proteinExistence type="predicted"/>
<gene>
    <name evidence="2" type="ORF">GOMPHAMPRED_007860</name>
</gene>
<keyword evidence="3" id="KW-1185">Reference proteome</keyword>
<dbReference type="OrthoDB" id="5959761at2759"/>
<protein>
    <recommendedName>
        <fullName evidence="1">Asl1-like glycosyl hydrolase catalytic domain-containing protein</fullName>
    </recommendedName>
</protein>
<dbReference type="Pfam" id="PF11790">
    <property type="entry name" value="Glyco_hydro_cc"/>
    <property type="match status" value="1"/>
</dbReference>
<dbReference type="Proteomes" id="UP000664169">
    <property type="component" value="Unassembled WGS sequence"/>
</dbReference>
<dbReference type="PANTHER" id="PTHR34154">
    <property type="entry name" value="ALKALI-SENSITIVE LINKAGE PROTEIN 1"/>
    <property type="match status" value="1"/>
</dbReference>
<dbReference type="InterPro" id="IPR024655">
    <property type="entry name" value="Asl1_glyco_hydro_catalytic"/>
</dbReference>